<organism evidence="3 4">
    <name type="scientific">Halomonas aestuarii</name>
    <dbReference type="NCBI Taxonomy" id="1897729"/>
    <lineage>
        <taxon>Bacteria</taxon>
        <taxon>Pseudomonadati</taxon>
        <taxon>Pseudomonadota</taxon>
        <taxon>Gammaproteobacteria</taxon>
        <taxon>Oceanospirillales</taxon>
        <taxon>Halomonadaceae</taxon>
        <taxon>Halomonas</taxon>
    </lineage>
</organism>
<feature type="transmembrane region" description="Helical" evidence="1">
    <location>
        <begin position="28"/>
        <end position="55"/>
    </location>
</feature>
<keyword evidence="4" id="KW-1185">Reference proteome</keyword>
<dbReference type="GO" id="GO:0080120">
    <property type="term" value="P:CAAX-box protein maturation"/>
    <property type="evidence" value="ECO:0007669"/>
    <property type="project" value="UniProtKB-ARBA"/>
</dbReference>
<proteinExistence type="predicted"/>
<dbReference type="GO" id="GO:0004175">
    <property type="term" value="F:endopeptidase activity"/>
    <property type="evidence" value="ECO:0007669"/>
    <property type="project" value="UniProtKB-ARBA"/>
</dbReference>
<feature type="transmembrane region" description="Helical" evidence="1">
    <location>
        <begin position="257"/>
        <end position="276"/>
    </location>
</feature>
<evidence type="ECO:0000256" key="1">
    <source>
        <dbReference type="SAM" id="Phobius"/>
    </source>
</evidence>
<dbReference type="Proteomes" id="UP000181985">
    <property type="component" value="Chromosome"/>
</dbReference>
<feature type="transmembrane region" description="Helical" evidence="1">
    <location>
        <begin position="208"/>
        <end position="224"/>
    </location>
</feature>
<dbReference type="PANTHER" id="PTHR36435:SF1">
    <property type="entry name" value="CAAX AMINO TERMINAL PROTEASE FAMILY PROTEIN"/>
    <property type="match status" value="1"/>
</dbReference>
<keyword evidence="1" id="KW-0472">Membrane</keyword>
<sequence length="279" mass="29291">MLSFGILYSLSLILFGLSDDPRVRFGGAVATLLAAGAIGYSSGTFVLAALCYVALTAWMAVPAVSPWLAWGRRAMWGVASLGLVIHAWPGQEALVVAEQAVLKPGSVPMSLLFHHDKVLVAWSLLGWVPLFGVSLGAGGGGPVWRLPLLVGGGLAAIMGLAMGLGLLAWQPGLPALFWVFAIANLLNTCVAEELVFRGLLQRWLMGKVGPVAAVTATGALFGIAHLAGGVAFVLVATAAGLLYGLVYWWTGRLVWSVLVHWGLNLTHLLLFSYPLLADA</sequence>
<gene>
    <name evidence="3" type="ORF">BOX17_10550</name>
</gene>
<dbReference type="EMBL" id="CP018139">
    <property type="protein sequence ID" value="APE31348.1"/>
    <property type="molecule type" value="Genomic_DNA"/>
</dbReference>
<feature type="domain" description="CAAX prenyl protease 2/Lysostaphin resistance protein A-like" evidence="2">
    <location>
        <begin position="175"/>
        <end position="265"/>
    </location>
</feature>
<feature type="transmembrane region" description="Helical" evidence="1">
    <location>
        <begin position="175"/>
        <end position="196"/>
    </location>
</feature>
<keyword evidence="1" id="KW-0812">Transmembrane</keyword>
<keyword evidence="1" id="KW-1133">Transmembrane helix</keyword>
<feature type="transmembrane region" description="Helical" evidence="1">
    <location>
        <begin position="230"/>
        <end position="250"/>
    </location>
</feature>
<evidence type="ECO:0000313" key="4">
    <source>
        <dbReference type="Proteomes" id="UP000181985"/>
    </source>
</evidence>
<dbReference type="InterPro" id="IPR052710">
    <property type="entry name" value="CAAX_protease"/>
</dbReference>
<dbReference type="Pfam" id="PF02517">
    <property type="entry name" value="Rce1-like"/>
    <property type="match status" value="1"/>
</dbReference>
<feature type="transmembrane region" description="Helical" evidence="1">
    <location>
        <begin position="119"/>
        <end position="139"/>
    </location>
</feature>
<dbReference type="RefSeq" id="WP_071944393.1">
    <property type="nucleotide sequence ID" value="NZ_CP018139.1"/>
</dbReference>
<evidence type="ECO:0000313" key="3">
    <source>
        <dbReference type="EMBL" id="APE31348.1"/>
    </source>
</evidence>
<evidence type="ECO:0000259" key="2">
    <source>
        <dbReference type="Pfam" id="PF02517"/>
    </source>
</evidence>
<dbReference type="OrthoDB" id="5322702at2"/>
<name>A0A1J0VH36_9GAMM</name>
<reference evidence="4" key="1">
    <citation type="submission" date="2016-11" db="EMBL/GenBank/DDBJ databases">
        <title>Halolamina sediminis sp. nov., an extremely halophilic archaeon isolated from solar salt.</title>
        <authorList>
            <person name="Koh H.-W."/>
            <person name="Rani S."/>
            <person name="Park S.-J."/>
        </authorList>
    </citation>
    <scope>NUCLEOTIDE SEQUENCE [LARGE SCALE GENOMIC DNA]</scope>
    <source>
        <strain evidence="4">Hb3</strain>
    </source>
</reference>
<dbReference type="AlphaFoldDB" id="A0A1J0VH36"/>
<dbReference type="InterPro" id="IPR003675">
    <property type="entry name" value="Rce1/LyrA-like_dom"/>
</dbReference>
<dbReference type="KEGG" id="hsi:BOX17_10550"/>
<protein>
    <recommendedName>
        <fullName evidence="2">CAAX prenyl protease 2/Lysostaphin resistance protein A-like domain-containing protein</fullName>
    </recommendedName>
</protein>
<accession>A0A1J0VH36</accession>
<dbReference type="PANTHER" id="PTHR36435">
    <property type="entry name" value="SLR1288 PROTEIN"/>
    <property type="match status" value="1"/>
</dbReference>
<feature type="transmembrane region" description="Helical" evidence="1">
    <location>
        <begin position="146"/>
        <end position="169"/>
    </location>
</feature>